<evidence type="ECO:0000313" key="3">
    <source>
        <dbReference type="EMBL" id="KAF8442050.1"/>
    </source>
</evidence>
<feature type="repeat" description="TPR" evidence="1">
    <location>
        <begin position="521"/>
        <end position="554"/>
    </location>
</feature>
<protein>
    <submittedName>
        <fullName evidence="3">CHAT domain-containing protein</fullName>
    </submittedName>
</protein>
<dbReference type="InterPro" id="IPR019734">
    <property type="entry name" value="TPR_rpt"/>
</dbReference>
<dbReference type="Gene3D" id="1.25.40.10">
    <property type="entry name" value="Tetratricopeptide repeat domain"/>
    <property type="match status" value="2"/>
</dbReference>
<evidence type="ECO:0000256" key="1">
    <source>
        <dbReference type="PROSITE-ProRule" id="PRU00339"/>
    </source>
</evidence>
<organism evidence="3 4">
    <name type="scientific">Boletus edulis BED1</name>
    <dbReference type="NCBI Taxonomy" id="1328754"/>
    <lineage>
        <taxon>Eukaryota</taxon>
        <taxon>Fungi</taxon>
        <taxon>Dikarya</taxon>
        <taxon>Basidiomycota</taxon>
        <taxon>Agaricomycotina</taxon>
        <taxon>Agaricomycetes</taxon>
        <taxon>Agaricomycetidae</taxon>
        <taxon>Boletales</taxon>
        <taxon>Boletineae</taxon>
        <taxon>Boletaceae</taxon>
        <taxon>Boletoideae</taxon>
        <taxon>Boletus</taxon>
    </lineage>
</organism>
<dbReference type="AlphaFoldDB" id="A0AAD4BXS2"/>
<dbReference type="EMBL" id="WHUW01000009">
    <property type="protein sequence ID" value="KAF8442050.1"/>
    <property type="molecule type" value="Genomic_DNA"/>
</dbReference>
<dbReference type="PROSITE" id="PS50005">
    <property type="entry name" value="TPR"/>
    <property type="match status" value="1"/>
</dbReference>
<dbReference type="InterPro" id="IPR024983">
    <property type="entry name" value="CHAT_dom"/>
</dbReference>
<comment type="caution">
    <text evidence="3">The sequence shown here is derived from an EMBL/GenBank/DDBJ whole genome shotgun (WGS) entry which is preliminary data.</text>
</comment>
<keyword evidence="1" id="KW-0802">TPR repeat</keyword>
<accession>A0AAD4BXS2</accession>
<keyword evidence="4" id="KW-1185">Reference proteome</keyword>
<dbReference type="InterPro" id="IPR011990">
    <property type="entry name" value="TPR-like_helical_dom_sf"/>
</dbReference>
<feature type="domain" description="CHAT" evidence="2">
    <location>
        <begin position="905"/>
        <end position="1156"/>
    </location>
</feature>
<dbReference type="Proteomes" id="UP001194468">
    <property type="component" value="Unassembled WGS sequence"/>
</dbReference>
<dbReference type="Pfam" id="PF12770">
    <property type="entry name" value="CHAT"/>
    <property type="match status" value="1"/>
</dbReference>
<sequence length="1206" mass="131995">MARQRLASLNPADEAYFLAFNIFANKLMARFALSKNPNDLDMTISETQQILNLAPAGHFFHAPALCIIGQAFTMRFKFRGDTSDLTQAVSYVEAAVAALTPEQSLYLPFVVNLASSLLNRYWMYGDVADLSRIIETSTTALSASLSTQSPYRDSLLNNLATALKERFAQRRDKADLDTALMHYQSCLDLRPPSHPSRHSVLGNLADAMLLKFEVDGHLQDLESAANHYVSALQLRSPGQDDHSRLLDNYGAALQSRYTVFGNIDDLDQAIQYLTTSSDILPSTYSGRPVTLLILGIALVDRFTATGNIADLDSSIEKLSSALQLCAPGYYQRPVILSMYGCALSVRYNAKGDLQDLSLAASMCKDALTLSSPKESTYSSTVATLTSTLLDCFQKSGNIEECQTIIDHCDRALASMRPGEPTAVDYGPSLVNLGRAFFTRFQAQRNKADLDAAIERASLACTLPTLSERFSSTFALASLLYNRYTQGEDLKDLEQCVKLFNVAEEQMPLKHLSRTTMLHNYARAMYDLGRHRNHLQDFNVAIGLFKEAIKDVPASHSYLPWMHLHLAEALHERANRFDDVDGHHEAIKILLCVIETLPDDSPALHSVCHGAAIIFMTLYELSNRQHPSLMEEGFQCFKKAARYTYGSSFMSVYVALLWVKYAKKLHHSSALLAYQTSLDALDQHLLVTASIKGRHAVLLGKHLVAETSTLATDAMACAIPGGELELAVELSEQGRGLLWSQLSRSRTPLNALRSAGEAGRALASDFERVNAKLSQSIVPPEESLAAMTGSLTATEAAARRYRQLSQELQDIIGRIRRQEGFQSFLRRPSFESLQCAAVGGPVILVNISDERCDAVIVLQDAPPRLVPLPNTSLEALTTLSAGYYHMLQMTSRVGEEKMREREVLVVLRTLWDTVVSPIVDELASLIPRGSRIWWCPTSKLTTLPLHAAGPYRKGTLNLPNIYVSSYTPTLAALIRARRRPTSSASTSSASTSSQHTPPAFIAIGQAKPASSTGPALQTVSTELALVQSLLPRSSSFSVLDEEASTADAALTALATHGWAHIACHGYPNAERPFDAAFALKDERVTVLDIADASIPGEFAFLSACHTAVGDRNAPDEIIHLAATMQFVGYRSVIGTMWAVDDSMARHMVKAFYASLFASGGNGKDGSAGQDDPWDCTRAARALNKAAKLVDKDLVSVDQRIVFIHIGA</sequence>
<proteinExistence type="predicted"/>
<dbReference type="SUPFAM" id="SSF81901">
    <property type="entry name" value="HCP-like"/>
    <property type="match status" value="1"/>
</dbReference>
<reference evidence="3" key="1">
    <citation type="submission" date="2019-10" db="EMBL/GenBank/DDBJ databases">
        <authorList>
            <consortium name="DOE Joint Genome Institute"/>
            <person name="Kuo A."/>
            <person name="Miyauchi S."/>
            <person name="Kiss E."/>
            <person name="Drula E."/>
            <person name="Kohler A."/>
            <person name="Sanchez-Garcia M."/>
            <person name="Andreopoulos B."/>
            <person name="Barry K.W."/>
            <person name="Bonito G."/>
            <person name="Buee M."/>
            <person name="Carver A."/>
            <person name="Chen C."/>
            <person name="Cichocki N."/>
            <person name="Clum A."/>
            <person name="Culley D."/>
            <person name="Crous P.W."/>
            <person name="Fauchery L."/>
            <person name="Girlanda M."/>
            <person name="Hayes R."/>
            <person name="Keri Z."/>
            <person name="LaButti K."/>
            <person name="Lipzen A."/>
            <person name="Lombard V."/>
            <person name="Magnuson J."/>
            <person name="Maillard F."/>
            <person name="Morin E."/>
            <person name="Murat C."/>
            <person name="Nolan M."/>
            <person name="Ohm R."/>
            <person name="Pangilinan J."/>
            <person name="Pereira M."/>
            <person name="Perotto S."/>
            <person name="Peter M."/>
            <person name="Riley R."/>
            <person name="Sitrit Y."/>
            <person name="Stielow B."/>
            <person name="Szollosi G."/>
            <person name="Zifcakova L."/>
            <person name="Stursova M."/>
            <person name="Spatafora J.W."/>
            <person name="Tedersoo L."/>
            <person name="Vaario L.-M."/>
            <person name="Yamada A."/>
            <person name="Yan M."/>
            <person name="Wang P."/>
            <person name="Xu J."/>
            <person name="Bruns T."/>
            <person name="Baldrian P."/>
            <person name="Vilgalys R."/>
            <person name="Henrissat B."/>
            <person name="Grigoriev I.V."/>
            <person name="Hibbett D."/>
            <person name="Nagy L.G."/>
            <person name="Martin F.M."/>
        </authorList>
    </citation>
    <scope>NUCLEOTIDE SEQUENCE</scope>
    <source>
        <strain evidence="3">BED1</strain>
    </source>
</reference>
<reference evidence="3" key="2">
    <citation type="journal article" date="2020" name="Nat. Commun.">
        <title>Large-scale genome sequencing of mycorrhizal fungi provides insights into the early evolution of symbiotic traits.</title>
        <authorList>
            <person name="Miyauchi S."/>
            <person name="Kiss E."/>
            <person name="Kuo A."/>
            <person name="Drula E."/>
            <person name="Kohler A."/>
            <person name="Sanchez-Garcia M."/>
            <person name="Morin E."/>
            <person name="Andreopoulos B."/>
            <person name="Barry K.W."/>
            <person name="Bonito G."/>
            <person name="Buee M."/>
            <person name="Carver A."/>
            <person name="Chen C."/>
            <person name="Cichocki N."/>
            <person name="Clum A."/>
            <person name="Culley D."/>
            <person name="Crous P.W."/>
            <person name="Fauchery L."/>
            <person name="Girlanda M."/>
            <person name="Hayes R.D."/>
            <person name="Keri Z."/>
            <person name="LaButti K."/>
            <person name="Lipzen A."/>
            <person name="Lombard V."/>
            <person name="Magnuson J."/>
            <person name="Maillard F."/>
            <person name="Murat C."/>
            <person name="Nolan M."/>
            <person name="Ohm R.A."/>
            <person name="Pangilinan J."/>
            <person name="Pereira M.F."/>
            <person name="Perotto S."/>
            <person name="Peter M."/>
            <person name="Pfister S."/>
            <person name="Riley R."/>
            <person name="Sitrit Y."/>
            <person name="Stielow J.B."/>
            <person name="Szollosi G."/>
            <person name="Zifcakova L."/>
            <person name="Stursova M."/>
            <person name="Spatafora J.W."/>
            <person name="Tedersoo L."/>
            <person name="Vaario L.M."/>
            <person name="Yamada A."/>
            <person name="Yan M."/>
            <person name="Wang P."/>
            <person name="Xu J."/>
            <person name="Bruns T."/>
            <person name="Baldrian P."/>
            <person name="Vilgalys R."/>
            <person name="Dunand C."/>
            <person name="Henrissat B."/>
            <person name="Grigoriev I.V."/>
            <person name="Hibbett D."/>
            <person name="Nagy L.G."/>
            <person name="Martin F.M."/>
        </authorList>
    </citation>
    <scope>NUCLEOTIDE SEQUENCE</scope>
    <source>
        <strain evidence="3">BED1</strain>
    </source>
</reference>
<gene>
    <name evidence="3" type="ORF">L210DRAFT_3398133</name>
</gene>
<name>A0AAD4BXS2_BOLED</name>
<evidence type="ECO:0000313" key="4">
    <source>
        <dbReference type="Proteomes" id="UP001194468"/>
    </source>
</evidence>
<evidence type="ECO:0000259" key="2">
    <source>
        <dbReference type="Pfam" id="PF12770"/>
    </source>
</evidence>